<dbReference type="EMBL" id="NISJ01000004">
    <property type="protein sequence ID" value="OWQ97995.1"/>
    <property type="molecule type" value="Genomic_DNA"/>
</dbReference>
<gene>
    <name evidence="3" type="ORF">CDQ91_10265</name>
</gene>
<evidence type="ECO:0000259" key="2">
    <source>
        <dbReference type="PROSITE" id="PS50943"/>
    </source>
</evidence>
<dbReference type="InterPro" id="IPR001387">
    <property type="entry name" value="Cro/C1-type_HTH"/>
</dbReference>
<evidence type="ECO:0000313" key="4">
    <source>
        <dbReference type="Proteomes" id="UP000197097"/>
    </source>
</evidence>
<keyword evidence="4" id="KW-1185">Reference proteome</keyword>
<dbReference type="GO" id="GO:0003677">
    <property type="term" value="F:DNA binding"/>
    <property type="evidence" value="ECO:0007669"/>
    <property type="project" value="InterPro"/>
</dbReference>
<evidence type="ECO:0000313" key="3">
    <source>
        <dbReference type="EMBL" id="OWQ97995.1"/>
    </source>
</evidence>
<accession>A0A246JY36</accession>
<dbReference type="SUPFAM" id="SSF47413">
    <property type="entry name" value="lambda repressor-like DNA-binding domains"/>
    <property type="match status" value="1"/>
</dbReference>
<comment type="caution">
    <text evidence="3">The sequence shown here is derived from an EMBL/GenBank/DDBJ whole genome shotgun (WGS) entry which is preliminary data.</text>
</comment>
<dbReference type="AlphaFoldDB" id="A0A246JY36"/>
<sequence>MTAPFHDWYLKEWLATLRKKQADIARDLDWNKARVSLMLRGEQQYTRDSINELAAYLNIRPHELLMHPDDAMALRRLREDAIKIASEAPRDDATEVSSGQRKRAG</sequence>
<feature type="region of interest" description="Disordered" evidence="1">
    <location>
        <begin position="86"/>
        <end position="105"/>
    </location>
</feature>
<organism evidence="3 4">
    <name type="scientific">Sphingopyxis witflariensis</name>
    <dbReference type="NCBI Taxonomy" id="173675"/>
    <lineage>
        <taxon>Bacteria</taxon>
        <taxon>Pseudomonadati</taxon>
        <taxon>Pseudomonadota</taxon>
        <taxon>Alphaproteobacteria</taxon>
        <taxon>Sphingomonadales</taxon>
        <taxon>Sphingomonadaceae</taxon>
        <taxon>Sphingopyxis</taxon>
    </lineage>
</organism>
<dbReference type="PROSITE" id="PS50943">
    <property type="entry name" value="HTH_CROC1"/>
    <property type="match status" value="1"/>
</dbReference>
<dbReference type="Gene3D" id="1.10.260.40">
    <property type="entry name" value="lambda repressor-like DNA-binding domains"/>
    <property type="match status" value="1"/>
</dbReference>
<dbReference type="CDD" id="cd00093">
    <property type="entry name" value="HTH_XRE"/>
    <property type="match status" value="1"/>
</dbReference>
<dbReference type="Pfam" id="PF13443">
    <property type="entry name" value="HTH_26"/>
    <property type="match status" value="1"/>
</dbReference>
<protein>
    <recommendedName>
        <fullName evidence="2">HTH cro/C1-type domain-containing protein</fullName>
    </recommendedName>
</protein>
<proteinExistence type="predicted"/>
<feature type="domain" description="HTH cro/C1-type" evidence="2">
    <location>
        <begin position="10"/>
        <end position="64"/>
    </location>
</feature>
<reference evidence="3 4" key="1">
    <citation type="journal article" date="2002" name="Int. J. Syst. Evol. Microbiol.">
        <title>Sphingopyxis witflariensis sp. nov., isolated from activated sludge.</title>
        <authorList>
            <person name="Kampfer P."/>
            <person name="Witzenberger R."/>
            <person name="Denner E.B."/>
            <person name="Busse H.J."/>
            <person name="Neef A."/>
        </authorList>
    </citation>
    <scope>NUCLEOTIDE SEQUENCE [LARGE SCALE GENOMIC DNA]</scope>
    <source>
        <strain evidence="3 4">DSM 14551</strain>
    </source>
</reference>
<dbReference type="Proteomes" id="UP000197097">
    <property type="component" value="Unassembled WGS sequence"/>
</dbReference>
<dbReference type="InterPro" id="IPR010982">
    <property type="entry name" value="Lambda_DNA-bd_dom_sf"/>
</dbReference>
<evidence type="ECO:0000256" key="1">
    <source>
        <dbReference type="SAM" id="MobiDB-lite"/>
    </source>
</evidence>
<name>A0A246JY36_9SPHN</name>